<accession>A0ABN8JA37</accession>
<keyword evidence="1" id="KW-1133">Transmembrane helix</keyword>
<organism evidence="2 3">
    <name type="scientific">Mesorhizobium escarrei</name>
    <dbReference type="NCBI Taxonomy" id="666018"/>
    <lineage>
        <taxon>Bacteria</taxon>
        <taxon>Pseudomonadati</taxon>
        <taxon>Pseudomonadota</taxon>
        <taxon>Alphaproteobacteria</taxon>
        <taxon>Hyphomicrobiales</taxon>
        <taxon>Phyllobacteriaceae</taxon>
        <taxon>Mesorhizobium</taxon>
    </lineage>
</organism>
<evidence type="ECO:0000256" key="1">
    <source>
        <dbReference type="SAM" id="Phobius"/>
    </source>
</evidence>
<proteinExistence type="predicted"/>
<protein>
    <submittedName>
        <fullName evidence="2">Uncharacterized protein</fullName>
    </submittedName>
</protein>
<keyword evidence="1" id="KW-0472">Membrane</keyword>
<comment type="caution">
    <text evidence="2">The sequence shown here is derived from an EMBL/GenBank/DDBJ whole genome shotgun (WGS) entry which is preliminary data.</text>
</comment>
<keyword evidence="3" id="KW-1185">Reference proteome</keyword>
<evidence type="ECO:0000313" key="2">
    <source>
        <dbReference type="EMBL" id="CAH2394982.1"/>
    </source>
</evidence>
<evidence type="ECO:0000313" key="3">
    <source>
        <dbReference type="Proteomes" id="UP001153050"/>
    </source>
</evidence>
<name>A0ABN8JA37_9HYPH</name>
<sequence>MEIQGTCPYPDKQLTRPWFRAILLDQLETFQASRGLQPNLSHGKLLPTAQGFMRPTSRVDALTALNTGIGDRSTRIAAAKLLLVMTFFSWVVVAIGTLVPRQRTGELQNCRESLRGGVVQ</sequence>
<reference evidence="2 3" key="1">
    <citation type="submission" date="2022-03" db="EMBL/GenBank/DDBJ databases">
        <authorList>
            <person name="Brunel B."/>
        </authorList>
    </citation>
    <scope>NUCLEOTIDE SEQUENCE [LARGE SCALE GENOMIC DNA]</scope>
    <source>
        <strain evidence="2">STM5069sample</strain>
    </source>
</reference>
<dbReference type="EMBL" id="CAKXZT010000001">
    <property type="protein sequence ID" value="CAH2394982.1"/>
    <property type="molecule type" value="Genomic_DNA"/>
</dbReference>
<keyword evidence="1" id="KW-0812">Transmembrane</keyword>
<feature type="transmembrane region" description="Helical" evidence="1">
    <location>
        <begin position="81"/>
        <end position="99"/>
    </location>
</feature>
<gene>
    <name evidence="2" type="ORF">MES5069_10084</name>
</gene>
<dbReference type="Proteomes" id="UP001153050">
    <property type="component" value="Unassembled WGS sequence"/>
</dbReference>